<evidence type="ECO:0000256" key="5">
    <source>
        <dbReference type="SAM" id="SignalP"/>
    </source>
</evidence>
<dbReference type="RefSeq" id="WP_052590496.1">
    <property type="nucleotide sequence ID" value="NZ_CP011112.1"/>
</dbReference>
<organism evidence="8 9">
    <name type="scientific">Luteipulveratus mongoliensis</name>
    <dbReference type="NCBI Taxonomy" id="571913"/>
    <lineage>
        <taxon>Bacteria</taxon>
        <taxon>Bacillati</taxon>
        <taxon>Actinomycetota</taxon>
        <taxon>Actinomycetes</taxon>
        <taxon>Micrococcales</taxon>
        <taxon>Dermacoccaceae</taxon>
        <taxon>Luteipulveratus</taxon>
    </lineage>
</organism>
<sequence length="342" mass="37904">MDRRTLLVGAAGAAAAAVVPTAAHAESSTAPAAASRPGSARPLTRFNVISDIQGDMGDLDVALQDMNATNPGSSGLAIAGDITPRGYDFEYAAVRTAFGKRSHPKTLAWSIGNHEFYVPKWKDPQTLAQETWPNGTTEDSLFRSFYNFAGRNTIYSEHSFGGIPVLSIGTEKYMKYHDSTLWDEVWMSEAQLTWLTQRLAYWERRRKPVMVVSHHPLTHSVSGTYSTIYERDYLQSDRLLSILGRHKDVFFFCGHTHWDLHLNDWCVRRVVPGTANPDGFSVINTGAIQTGYTDNGAGGEVPVSGPFNQGLQVEVYRSKVVILARDFHTGIWIKQATVPLLR</sequence>
<feature type="domain" description="DUF4073" evidence="7">
    <location>
        <begin position="260"/>
        <end position="337"/>
    </location>
</feature>
<dbReference type="InterPro" id="IPR025142">
    <property type="entry name" value="DUF4073"/>
</dbReference>
<keyword evidence="9" id="KW-1185">Reference proteome</keyword>
<name>A0A0K1JFS6_9MICO</name>
<evidence type="ECO:0000256" key="4">
    <source>
        <dbReference type="ARBA" id="ARBA00025742"/>
    </source>
</evidence>
<keyword evidence="3" id="KW-0408">Iron</keyword>
<dbReference type="OrthoDB" id="9812856at2"/>
<evidence type="ECO:0000256" key="1">
    <source>
        <dbReference type="ARBA" id="ARBA00022723"/>
    </source>
</evidence>
<feature type="signal peptide" evidence="5">
    <location>
        <begin position="1"/>
        <end position="25"/>
    </location>
</feature>
<dbReference type="PANTHER" id="PTHR42988">
    <property type="entry name" value="PHOSPHOHYDROLASE"/>
    <property type="match status" value="1"/>
</dbReference>
<evidence type="ECO:0000259" key="7">
    <source>
        <dbReference type="Pfam" id="PF13285"/>
    </source>
</evidence>
<proteinExistence type="inferred from homology"/>
<dbReference type="PANTHER" id="PTHR42988:SF2">
    <property type="entry name" value="CYCLIC NUCLEOTIDE PHOSPHODIESTERASE CBUA0032-RELATED"/>
    <property type="match status" value="1"/>
</dbReference>
<dbReference type="GO" id="GO:0046872">
    <property type="term" value="F:metal ion binding"/>
    <property type="evidence" value="ECO:0007669"/>
    <property type="project" value="UniProtKB-KW"/>
</dbReference>
<dbReference type="InterPro" id="IPR050884">
    <property type="entry name" value="CNP_phosphodiesterase-III"/>
</dbReference>
<dbReference type="KEGG" id="lmoi:VV02_06375"/>
<feature type="domain" description="Calcineurin-like phosphoesterase" evidence="6">
    <location>
        <begin position="45"/>
        <end position="258"/>
    </location>
</feature>
<dbReference type="SUPFAM" id="SSF56300">
    <property type="entry name" value="Metallo-dependent phosphatases"/>
    <property type="match status" value="1"/>
</dbReference>
<dbReference type="Gene3D" id="3.60.21.10">
    <property type="match status" value="1"/>
</dbReference>
<dbReference type="EMBL" id="CP011112">
    <property type="protein sequence ID" value="AKU15572.1"/>
    <property type="molecule type" value="Genomic_DNA"/>
</dbReference>
<protein>
    <submittedName>
        <fullName evidence="8">Phosphohydrolase</fullName>
    </submittedName>
</protein>
<feature type="chain" id="PRO_5005461812" evidence="5">
    <location>
        <begin position="26"/>
        <end position="342"/>
    </location>
</feature>
<dbReference type="GO" id="GO:0016787">
    <property type="term" value="F:hydrolase activity"/>
    <property type="evidence" value="ECO:0007669"/>
    <property type="project" value="UniProtKB-KW"/>
</dbReference>
<dbReference type="PATRIC" id="fig|571913.6.peg.1300"/>
<evidence type="ECO:0000259" key="6">
    <source>
        <dbReference type="Pfam" id="PF00149"/>
    </source>
</evidence>
<dbReference type="AlphaFoldDB" id="A0A0K1JFS6"/>
<dbReference type="InterPro" id="IPR004843">
    <property type="entry name" value="Calcineurin-like_PHP"/>
</dbReference>
<comment type="similarity">
    <text evidence="4">Belongs to the cyclic nucleotide phosphodiesterase class-III family.</text>
</comment>
<dbReference type="Proteomes" id="UP000066480">
    <property type="component" value="Chromosome"/>
</dbReference>
<dbReference type="InterPro" id="IPR006311">
    <property type="entry name" value="TAT_signal"/>
</dbReference>
<dbReference type="Pfam" id="PF00149">
    <property type="entry name" value="Metallophos"/>
    <property type="match status" value="1"/>
</dbReference>
<accession>A0A0K1JFS6</accession>
<gene>
    <name evidence="8" type="ORF">VV02_06375</name>
</gene>
<dbReference type="Pfam" id="PF13285">
    <property type="entry name" value="DUF4073"/>
    <property type="match status" value="1"/>
</dbReference>
<dbReference type="InterPro" id="IPR029052">
    <property type="entry name" value="Metallo-depent_PP-like"/>
</dbReference>
<keyword evidence="2 8" id="KW-0378">Hydrolase</keyword>
<evidence type="ECO:0000313" key="9">
    <source>
        <dbReference type="Proteomes" id="UP000066480"/>
    </source>
</evidence>
<evidence type="ECO:0000256" key="3">
    <source>
        <dbReference type="ARBA" id="ARBA00023004"/>
    </source>
</evidence>
<dbReference type="PROSITE" id="PS51318">
    <property type="entry name" value="TAT"/>
    <property type="match status" value="1"/>
</dbReference>
<dbReference type="STRING" id="571913.VV02_06375"/>
<keyword evidence="1" id="KW-0479">Metal-binding</keyword>
<evidence type="ECO:0000313" key="8">
    <source>
        <dbReference type="EMBL" id="AKU15572.1"/>
    </source>
</evidence>
<keyword evidence="5" id="KW-0732">Signal</keyword>
<reference evidence="8 9" key="1">
    <citation type="submission" date="2015-03" db="EMBL/GenBank/DDBJ databases">
        <title>Luteipulveratus halotolerans sp. nov., a novel actinobacterium (Dermacoccaceae) from Sarawak, Malaysia.</title>
        <authorList>
            <person name="Juboi H."/>
            <person name="Basik A."/>
            <person name="Shamsul S.S."/>
            <person name="Arnold P."/>
            <person name="Schmitt E.K."/>
            <person name="Sanglier J.-J."/>
            <person name="Yeo T."/>
        </authorList>
    </citation>
    <scope>NUCLEOTIDE SEQUENCE [LARGE SCALE GENOMIC DNA]</scope>
    <source>
        <strain evidence="8 9">MN07-A0370</strain>
    </source>
</reference>
<evidence type="ECO:0000256" key="2">
    <source>
        <dbReference type="ARBA" id="ARBA00022801"/>
    </source>
</evidence>